<keyword evidence="4" id="KW-0963">Cytoplasm</keyword>
<keyword evidence="5" id="KW-0489">Methyltransferase</keyword>
<protein>
    <recommendedName>
        <fullName evidence="3">protein-histidine N-methyltransferase</fullName>
        <ecNumber evidence="3">2.1.1.85</ecNumber>
    </recommendedName>
</protein>
<dbReference type="PANTHER" id="PTHR14614:SF39">
    <property type="entry name" value="HISTIDINE PROTEIN METHYLTRANSFERASE 1 HOMOLOG"/>
    <property type="match status" value="1"/>
</dbReference>
<proteinExistence type="inferred from homology"/>
<keyword evidence="11" id="KW-1185">Reference proteome</keyword>
<organism evidence="10 11">
    <name type="scientific">Trichophyton interdigitale (strain MR816)</name>
    <dbReference type="NCBI Taxonomy" id="1215338"/>
    <lineage>
        <taxon>Eukaryota</taxon>
        <taxon>Fungi</taxon>
        <taxon>Dikarya</taxon>
        <taxon>Ascomycota</taxon>
        <taxon>Pezizomycotina</taxon>
        <taxon>Eurotiomycetes</taxon>
        <taxon>Eurotiomycetidae</taxon>
        <taxon>Onygenales</taxon>
        <taxon>Arthrodermataceae</taxon>
        <taxon>Trichophyton</taxon>
    </lineage>
</organism>
<comment type="similarity">
    <text evidence="9">Belongs to the methyltransferase superfamily. METTL18 family.</text>
</comment>
<dbReference type="AlphaFoldDB" id="A0A059IY02"/>
<keyword evidence="7" id="KW-0949">S-adenosyl-L-methionine</keyword>
<dbReference type="STRING" id="1215338.A0A059IY02"/>
<evidence type="ECO:0000256" key="7">
    <source>
        <dbReference type="ARBA" id="ARBA00022691"/>
    </source>
</evidence>
<dbReference type="GO" id="GO:0032259">
    <property type="term" value="P:methylation"/>
    <property type="evidence" value="ECO:0007669"/>
    <property type="project" value="UniProtKB-KW"/>
</dbReference>
<evidence type="ECO:0000256" key="4">
    <source>
        <dbReference type="ARBA" id="ARBA00022490"/>
    </source>
</evidence>
<evidence type="ECO:0000256" key="6">
    <source>
        <dbReference type="ARBA" id="ARBA00022679"/>
    </source>
</evidence>
<reference evidence="10 11" key="1">
    <citation type="submission" date="2014-02" db="EMBL/GenBank/DDBJ databases">
        <title>The Genome Sequence of Trichophyton interdigitale MR816.</title>
        <authorList>
            <consortium name="The Broad Institute Genomics Platform"/>
            <person name="Cuomo C.A."/>
            <person name="White T.C."/>
            <person name="Graser Y."/>
            <person name="Martinez-Rossi N."/>
            <person name="Heitman J."/>
            <person name="Young S.K."/>
            <person name="Zeng Q."/>
            <person name="Gargeya S."/>
            <person name="Abouelleil A."/>
            <person name="Alvarado L."/>
            <person name="Chapman S.B."/>
            <person name="Gainer-Dewar J."/>
            <person name="Goldberg J."/>
            <person name="Griggs A."/>
            <person name="Gujja S."/>
            <person name="Hansen M."/>
            <person name="Howarth C."/>
            <person name="Imamovic A."/>
            <person name="Larimer J."/>
            <person name="Martinez D."/>
            <person name="Murphy C."/>
            <person name="Pearson M.D."/>
            <person name="Persinoti G."/>
            <person name="Poon T."/>
            <person name="Priest M."/>
            <person name="Roberts A.D."/>
            <person name="Saif S."/>
            <person name="Shea T.D."/>
            <person name="Sykes S.N."/>
            <person name="Wortman J."/>
            <person name="Nusbaum C."/>
            <person name="Birren B."/>
        </authorList>
    </citation>
    <scope>NUCLEOTIDE SEQUENCE [LARGE SCALE GENOMIC DNA]</scope>
    <source>
        <strain evidence="10 11">MR816</strain>
    </source>
</reference>
<gene>
    <name evidence="10" type="ORF">H109_07669</name>
</gene>
<dbReference type="GO" id="GO:0005737">
    <property type="term" value="C:cytoplasm"/>
    <property type="evidence" value="ECO:0007669"/>
    <property type="project" value="UniProtKB-SubCell"/>
</dbReference>
<evidence type="ECO:0000256" key="9">
    <source>
        <dbReference type="ARBA" id="ARBA00038126"/>
    </source>
</evidence>
<dbReference type="Proteomes" id="UP000024533">
    <property type="component" value="Unassembled WGS sequence"/>
</dbReference>
<dbReference type="EMBL" id="AOKY01000818">
    <property type="protein sequence ID" value="KDB20394.1"/>
    <property type="molecule type" value="Genomic_DNA"/>
</dbReference>
<evidence type="ECO:0000313" key="10">
    <source>
        <dbReference type="EMBL" id="KDB20394.1"/>
    </source>
</evidence>
<sequence>MASTFAFGFGGDDIEDLEGVSDTDQKAPNVQGEKNDLIFDKAEMFSLEDMLASLPSQLEFNTQLIGSESEDPFLVARRELMDIRVQLMAERDMLNEGEDLLVGLQKDDIKPTVYEGGFKTWECALDLAALASHSQEGFTYLDNGDEITIIELGAGTAIPSLSLFRCFLKRGEAGHRKVRFVLADYNATVLKLATLPNLLLTWYITRRGSPEGNNNIQTDPIVDHLLEIDRDLLESFVRDLSDHGITLSFISGGWSPEFVDLCLGKQEITEPETMSDHQQTTMGRRTLILASETIYSPPSLLPFTETLVSLMRKALSVEGSSIAQGHPPVRALISAKKVYFGVGGGVSEFLSTLRDVGGSEEFKALTKLTISDAGVTRTVLEILPGNGLA</sequence>
<comment type="caution">
    <text evidence="10">The sequence shown here is derived from an EMBL/GenBank/DDBJ whole genome shotgun (WGS) entry which is preliminary data.</text>
</comment>
<dbReference type="InterPro" id="IPR029063">
    <property type="entry name" value="SAM-dependent_MTases_sf"/>
</dbReference>
<evidence type="ECO:0000256" key="5">
    <source>
        <dbReference type="ARBA" id="ARBA00022603"/>
    </source>
</evidence>
<dbReference type="PANTHER" id="PTHR14614">
    <property type="entry name" value="HEPATOCELLULAR CARCINOMA-ASSOCIATED ANTIGEN"/>
    <property type="match status" value="1"/>
</dbReference>
<dbReference type="GO" id="GO:0005634">
    <property type="term" value="C:nucleus"/>
    <property type="evidence" value="ECO:0007669"/>
    <property type="project" value="UniProtKB-SubCell"/>
</dbReference>
<evidence type="ECO:0000256" key="2">
    <source>
        <dbReference type="ARBA" id="ARBA00004496"/>
    </source>
</evidence>
<dbReference type="HOGENOM" id="CLU_038704_1_0_1"/>
<dbReference type="InterPro" id="IPR019410">
    <property type="entry name" value="Methyltransf_16"/>
</dbReference>
<dbReference type="GO" id="GO:0018064">
    <property type="term" value="F:protein-L-histidine N-tele-methyltransferase activity"/>
    <property type="evidence" value="ECO:0007669"/>
    <property type="project" value="UniProtKB-EC"/>
</dbReference>
<dbReference type="EC" id="2.1.1.85" evidence="3"/>
<accession>A0A059IY02</accession>
<dbReference type="OMA" id="NLLLTWH"/>
<evidence type="ECO:0000313" key="11">
    <source>
        <dbReference type="Proteomes" id="UP000024533"/>
    </source>
</evidence>
<evidence type="ECO:0000256" key="1">
    <source>
        <dbReference type="ARBA" id="ARBA00004123"/>
    </source>
</evidence>
<dbReference type="OrthoDB" id="1723750at2759"/>
<keyword evidence="8" id="KW-0539">Nucleus</keyword>
<name>A0A059IY02_TRIIM</name>
<keyword evidence="6" id="KW-0808">Transferase</keyword>
<dbReference type="Gene3D" id="3.40.50.150">
    <property type="entry name" value="Vaccinia Virus protein VP39"/>
    <property type="match status" value="1"/>
</dbReference>
<comment type="subcellular location">
    <subcellularLocation>
        <location evidence="2">Cytoplasm</location>
    </subcellularLocation>
    <subcellularLocation>
        <location evidence="1">Nucleus</location>
    </subcellularLocation>
</comment>
<evidence type="ECO:0000256" key="3">
    <source>
        <dbReference type="ARBA" id="ARBA00012533"/>
    </source>
</evidence>
<evidence type="ECO:0000256" key="8">
    <source>
        <dbReference type="ARBA" id="ARBA00023242"/>
    </source>
</evidence>